<dbReference type="InterPro" id="IPR020937">
    <property type="entry name" value="SecA_CS"/>
</dbReference>
<dbReference type="Pfam" id="PF02810">
    <property type="entry name" value="SEC-C"/>
    <property type="match status" value="1"/>
</dbReference>
<comment type="cofactor">
    <cofactor evidence="1">
        <name>Zn(2+)</name>
        <dbReference type="ChEBI" id="CHEBI:29105"/>
    </cofactor>
</comment>
<keyword evidence="15" id="KW-0997">Cell inner membrane</keyword>
<evidence type="ECO:0000259" key="18">
    <source>
        <dbReference type="PROSITE" id="PS51192"/>
    </source>
</evidence>
<dbReference type="NCBIfam" id="NF009538">
    <property type="entry name" value="PRK12904.1"/>
    <property type="match status" value="1"/>
</dbReference>
<keyword evidence="4 15" id="KW-0813">Transport</keyword>
<evidence type="ECO:0000256" key="6">
    <source>
        <dbReference type="ARBA" id="ARBA00022490"/>
    </source>
</evidence>
<feature type="compositionally biased region" description="Basic residues" evidence="17">
    <location>
        <begin position="911"/>
        <end position="921"/>
    </location>
</feature>
<dbReference type="KEGG" id="sbu:SpiBuddy_1277"/>
<evidence type="ECO:0000256" key="11">
    <source>
        <dbReference type="ARBA" id="ARBA00022927"/>
    </source>
</evidence>
<dbReference type="GO" id="GO:0006605">
    <property type="term" value="P:protein targeting"/>
    <property type="evidence" value="ECO:0007669"/>
    <property type="project" value="UniProtKB-UniRule"/>
</dbReference>
<dbReference type="GO" id="GO:0031522">
    <property type="term" value="C:cell envelope Sec protein transport complex"/>
    <property type="evidence" value="ECO:0007669"/>
    <property type="project" value="UniProtKB-ARBA"/>
</dbReference>
<dbReference type="PANTHER" id="PTHR30612">
    <property type="entry name" value="SECA INNER MEMBRANE COMPONENT OF SEC PROTEIN SECRETION SYSTEM"/>
    <property type="match status" value="1"/>
</dbReference>
<dbReference type="HOGENOM" id="CLU_005314_3_0_12"/>
<feature type="domain" description="Helicase ATP-binding" evidence="18">
    <location>
        <begin position="89"/>
        <end position="227"/>
    </location>
</feature>
<comment type="subunit">
    <text evidence="15">Monomer and homodimer. Part of the essential Sec protein translocation apparatus which comprises SecA, SecYEG and auxiliary proteins SecDF. Other proteins may also be involved.</text>
</comment>
<keyword evidence="5 15" id="KW-1003">Cell membrane</keyword>
<dbReference type="GO" id="GO:0008564">
    <property type="term" value="F:protein-exporting ATPase activity"/>
    <property type="evidence" value="ECO:0007669"/>
    <property type="project" value="UniProtKB-EC"/>
</dbReference>
<dbReference type="Pfam" id="PF01043">
    <property type="entry name" value="SecA_PP_bind"/>
    <property type="match status" value="1"/>
</dbReference>
<comment type="catalytic activity">
    <reaction evidence="15">
        <text>ATP + H2O + cellular proteinSide 1 = ADP + phosphate + cellular proteinSide 2.</text>
        <dbReference type="EC" id="7.4.2.8"/>
    </reaction>
</comment>
<dbReference type="EC" id="7.4.2.8" evidence="15"/>
<dbReference type="OrthoDB" id="9805579at2"/>
<evidence type="ECO:0000256" key="17">
    <source>
        <dbReference type="SAM" id="MobiDB-lite"/>
    </source>
</evidence>
<evidence type="ECO:0000313" key="21">
    <source>
        <dbReference type="EMBL" id="ADY13102.1"/>
    </source>
</evidence>
<dbReference type="GO" id="GO:0046872">
    <property type="term" value="F:metal ion binding"/>
    <property type="evidence" value="ECO:0007669"/>
    <property type="project" value="UniProtKB-KW"/>
</dbReference>
<feature type="region of interest" description="Disordered" evidence="17">
    <location>
        <begin position="893"/>
        <end position="921"/>
    </location>
</feature>
<keyword evidence="6 15" id="KW-0963">Cytoplasm</keyword>
<feature type="domain" description="Helicase C-terminal" evidence="19">
    <location>
        <begin position="449"/>
        <end position="656"/>
    </location>
</feature>
<evidence type="ECO:0000256" key="15">
    <source>
        <dbReference type="HAMAP-Rule" id="MF_01382"/>
    </source>
</evidence>
<dbReference type="InterPro" id="IPR027417">
    <property type="entry name" value="P-loop_NTPase"/>
</dbReference>
<dbReference type="SUPFAM" id="SSF81886">
    <property type="entry name" value="Helical scaffold and wing domains of SecA"/>
    <property type="match status" value="1"/>
</dbReference>
<dbReference type="RefSeq" id="WP_013606953.1">
    <property type="nucleotide sequence ID" value="NC_015152.1"/>
</dbReference>
<dbReference type="GO" id="GO:0043952">
    <property type="term" value="P:protein transport by the Sec complex"/>
    <property type="evidence" value="ECO:0007669"/>
    <property type="project" value="TreeGrafter"/>
</dbReference>
<evidence type="ECO:0000256" key="3">
    <source>
        <dbReference type="ARBA" id="ARBA00007650"/>
    </source>
</evidence>
<comment type="subcellular location">
    <subcellularLocation>
        <location evidence="15">Cell inner membrane</location>
        <topology evidence="15">Peripheral membrane protein</topology>
        <orientation evidence="15">Cytoplasmic side</orientation>
    </subcellularLocation>
    <subcellularLocation>
        <location evidence="15">Cytoplasm</location>
    </subcellularLocation>
    <subcellularLocation>
        <location evidence="2">Membrane</location>
        <topology evidence="2">Peripheral membrane protein</topology>
    </subcellularLocation>
    <text evidence="15">Distribution is 50-50.</text>
</comment>
<dbReference type="InterPro" id="IPR004027">
    <property type="entry name" value="SEC_C_motif"/>
</dbReference>
<feature type="binding site" evidence="15">
    <location>
        <begin position="105"/>
        <end position="109"/>
    </location>
    <ligand>
        <name>ATP</name>
        <dbReference type="ChEBI" id="CHEBI:30616"/>
    </ligand>
</feature>
<comment type="function">
    <text evidence="15">Part of the Sec protein translocase complex. Interacts with the SecYEG preprotein conducting channel. Has a central role in coupling the hydrolysis of ATP to the transfer of proteins into and across the cell membrane, serving as an ATP-driven molecular motor driving the stepwise translocation of polypeptide chains across the membrane.</text>
</comment>
<feature type="binding site" evidence="15">
    <location>
        <position position="527"/>
    </location>
    <ligand>
        <name>ATP</name>
        <dbReference type="ChEBI" id="CHEBI:30616"/>
    </ligand>
</feature>
<dbReference type="AlphaFoldDB" id="F0RYW6"/>
<accession>F0RYW6</accession>
<evidence type="ECO:0000256" key="1">
    <source>
        <dbReference type="ARBA" id="ARBA00001947"/>
    </source>
</evidence>
<keyword evidence="12 15" id="KW-1278">Translocase</keyword>
<dbReference type="CDD" id="cd17928">
    <property type="entry name" value="DEXDc_SecA"/>
    <property type="match status" value="1"/>
</dbReference>
<evidence type="ECO:0000259" key="20">
    <source>
        <dbReference type="PROSITE" id="PS51196"/>
    </source>
</evidence>
<dbReference type="GO" id="GO:0065002">
    <property type="term" value="P:intracellular protein transmembrane transport"/>
    <property type="evidence" value="ECO:0007669"/>
    <property type="project" value="UniProtKB-UniRule"/>
</dbReference>
<feature type="domain" description="SecA family profile" evidence="20">
    <location>
        <begin position="3"/>
        <end position="640"/>
    </location>
</feature>
<evidence type="ECO:0000256" key="7">
    <source>
        <dbReference type="ARBA" id="ARBA00022723"/>
    </source>
</evidence>
<sequence length="921" mass="104430">MGSSFFTKLFGTKQDKDLRSLVPLVELVNKEEAWASALSDDQFPAQTVLFRQQVAQGASLESLLPKAFALAREAAKRVLGERHYDVQIMGAAVLHQGKILEMKTGEGKTLTCVPAAYLNALENKGVHIVTVNDYLAGRDASWMGPIYEFLGLSVGVILSDMDNEAKRRAYSRDVTYGTNNEFGFDYLRDNMKWSAQEKIQPKHHYCIIDEIDSILIDEARTPLIISGQSEDDSAQVLGAAKIAAFLVECDKDPETGDYFEQDPLSRFERNAKPFEERGDYKLDEKQKKVSFTNQGMLHMEELLNKHHVINGSVYADENFEYVHYVTQAVKALRLYSNDVDYVVVEGQVQIVDEFTGRILHGRRYSDGLHQAIEAKEKIKILGQNKTLATITFQNFFRMYDKISGMTGTADTEAPEFLKIYNLDVVVIPTNKQVVRKDFPDLVYYNEQFKFKAICEEIERVHKTGQPILVGTISIEKSELLSLLLRRMGIKHEVLNAKNHAREAMIIEEAGAKGAVTIATNMAGRGTDIKLGGSIDARARRLCGTEASPEEFAKALKEVFPSWKKDYEEVKTLGGLYILGTERHESRRIDNQLRGRSGRQGDPGASRFFVSLDDPLMRLFASENLKNILGKIGMQDGEPIEHRMLSNAIEKAQKRVEDRNFEIRKHLLDYDDVLNEQRNFMYAERDAILSDEHLLERVRAICHEISFQIVDTVFANVKDDQKGVKILSEMLTTFQLEVPVLDEKATSEAYKQHLQQCIDTEIDSKVALTGEKPFNDFLRFNYLRQVDLRWQDHLTTLEDLRDAVSLRSYAQKNPLVEYKVEGFEIFNEMLEGIKHFMAQTLVRVQITRPEQSYQRPSSKAKMVESHTAKGAFASESQPNRRVQGGGDVAAVTIRRDQPKVGRNDPCPCGSGKKYKQCHGKNS</sequence>
<dbReference type="GO" id="GO:0005524">
    <property type="term" value="F:ATP binding"/>
    <property type="evidence" value="ECO:0007669"/>
    <property type="project" value="UniProtKB-UniRule"/>
</dbReference>
<keyword evidence="8 15" id="KW-0547">Nucleotide-binding</keyword>
<keyword evidence="9" id="KW-0862">Zinc</keyword>
<gene>
    <name evidence="15" type="primary">secA</name>
    <name evidence="21" type="ordered locus">SpiBuddy_1277</name>
</gene>
<evidence type="ECO:0000259" key="19">
    <source>
        <dbReference type="PROSITE" id="PS51194"/>
    </source>
</evidence>
<dbReference type="InterPro" id="IPR011115">
    <property type="entry name" value="SecA_DEAD"/>
</dbReference>
<dbReference type="InterPro" id="IPR000185">
    <property type="entry name" value="SecA"/>
</dbReference>
<feature type="binding site" evidence="15">
    <location>
        <position position="87"/>
    </location>
    <ligand>
        <name>ATP</name>
        <dbReference type="ChEBI" id="CHEBI:30616"/>
    </ligand>
</feature>
<dbReference type="Gene3D" id="3.40.50.300">
    <property type="entry name" value="P-loop containing nucleotide triphosphate hydrolases"/>
    <property type="match status" value="2"/>
</dbReference>
<dbReference type="Gene3D" id="3.90.1440.10">
    <property type="entry name" value="SecA, preprotein cross-linking domain"/>
    <property type="match status" value="1"/>
</dbReference>
<dbReference type="Pfam" id="PF21090">
    <property type="entry name" value="P-loop_SecA"/>
    <property type="match status" value="1"/>
</dbReference>
<dbReference type="SMART" id="SM00958">
    <property type="entry name" value="SecA_PP_bind"/>
    <property type="match status" value="1"/>
</dbReference>
<evidence type="ECO:0000256" key="14">
    <source>
        <dbReference type="ARBA" id="ARBA00023136"/>
    </source>
</evidence>
<name>F0RYW6_SPHGB</name>
<keyword evidence="7" id="KW-0479">Metal-binding</keyword>
<evidence type="ECO:0000256" key="16">
    <source>
        <dbReference type="RuleBase" id="RU003874"/>
    </source>
</evidence>
<dbReference type="InterPro" id="IPR001650">
    <property type="entry name" value="Helicase_C-like"/>
</dbReference>
<dbReference type="Gene3D" id="1.10.3060.10">
    <property type="entry name" value="Helical scaffold and wing domains of SecA"/>
    <property type="match status" value="1"/>
</dbReference>
<dbReference type="Proteomes" id="UP000008466">
    <property type="component" value="Chromosome"/>
</dbReference>
<evidence type="ECO:0000313" key="22">
    <source>
        <dbReference type="Proteomes" id="UP000008466"/>
    </source>
</evidence>
<dbReference type="SUPFAM" id="SSF52540">
    <property type="entry name" value="P-loop containing nucleoside triphosphate hydrolases"/>
    <property type="match status" value="2"/>
</dbReference>
<dbReference type="GO" id="GO:0005829">
    <property type="term" value="C:cytosol"/>
    <property type="evidence" value="ECO:0007669"/>
    <property type="project" value="TreeGrafter"/>
</dbReference>
<dbReference type="PROSITE" id="PS01312">
    <property type="entry name" value="SECA"/>
    <property type="match status" value="1"/>
</dbReference>
<dbReference type="Pfam" id="PF07517">
    <property type="entry name" value="SecA_DEAD"/>
    <property type="match status" value="1"/>
</dbReference>
<protein>
    <recommendedName>
        <fullName evidence="15 16">Protein translocase subunit SecA</fullName>
        <ecNumber evidence="15">7.4.2.8</ecNumber>
    </recommendedName>
</protein>
<dbReference type="FunFam" id="3.40.50.300:FF:000113">
    <property type="entry name" value="Preprotein translocase subunit SecA"/>
    <property type="match status" value="1"/>
</dbReference>
<dbReference type="InterPro" id="IPR036670">
    <property type="entry name" value="SecA_X-link_sf"/>
</dbReference>
<proteinExistence type="inferred from homology"/>
<dbReference type="GO" id="GO:0005886">
    <property type="term" value="C:plasma membrane"/>
    <property type="evidence" value="ECO:0007669"/>
    <property type="project" value="UniProtKB-SubCell"/>
</dbReference>
<dbReference type="InterPro" id="IPR011130">
    <property type="entry name" value="SecA_preprotein_X-link_dom"/>
</dbReference>
<dbReference type="SUPFAM" id="SSF81767">
    <property type="entry name" value="Pre-protein crosslinking domain of SecA"/>
    <property type="match status" value="1"/>
</dbReference>
<keyword evidence="22" id="KW-1185">Reference proteome</keyword>
<evidence type="ECO:0000256" key="5">
    <source>
        <dbReference type="ARBA" id="ARBA00022475"/>
    </source>
</evidence>
<evidence type="ECO:0000256" key="4">
    <source>
        <dbReference type="ARBA" id="ARBA00022448"/>
    </source>
</evidence>
<dbReference type="SMART" id="SM00957">
    <property type="entry name" value="SecA_DEAD"/>
    <property type="match status" value="1"/>
</dbReference>
<dbReference type="InterPro" id="IPR014018">
    <property type="entry name" value="SecA_motor_DEAD"/>
</dbReference>
<dbReference type="STRING" id="158189.SpiBuddy_1277"/>
<keyword evidence="13 15" id="KW-0811">Translocation</keyword>
<dbReference type="InterPro" id="IPR014001">
    <property type="entry name" value="Helicase_ATP-bd"/>
</dbReference>
<dbReference type="Pfam" id="PF07516">
    <property type="entry name" value="SecA_SW"/>
    <property type="match status" value="1"/>
</dbReference>
<evidence type="ECO:0000256" key="13">
    <source>
        <dbReference type="ARBA" id="ARBA00023010"/>
    </source>
</evidence>
<keyword evidence="11 15" id="KW-0653">Protein transport</keyword>
<keyword evidence="10 15" id="KW-0067">ATP-binding</keyword>
<dbReference type="PROSITE" id="PS51192">
    <property type="entry name" value="HELICASE_ATP_BIND_1"/>
    <property type="match status" value="1"/>
</dbReference>
<reference evidence="22" key="1">
    <citation type="submission" date="2011-02" db="EMBL/GenBank/DDBJ databases">
        <title>Complete sequence of Spirochaeta sp. Buddy.</title>
        <authorList>
            <person name="Lucas S."/>
            <person name="Copeland A."/>
            <person name="Lapidus A."/>
            <person name="Cheng J.-F."/>
            <person name="Goodwin L."/>
            <person name="Pitluck S."/>
            <person name="Zeytun A."/>
            <person name="Detter J.C."/>
            <person name="Han C."/>
            <person name="Tapia R."/>
            <person name="Land M."/>
            <person name="Hauser L."/>
            <person name="Kyrpides N."/>
            <person name="Ivanova N."/>
            <person name="Mikhailova N."/>
            <person name="Pagani I."/>
            <person name="Ritalahti K.M."/>
            <person name="Loeffler F.E."/>
            <person name="Woyke T."/>
        </authorList>
    </citation>
    <scope>NUCLEOTIDE SEQUENCE [LARGE SCALE GENOMIC DNA]</scope>
    <source>
        <strain evidence="22">ATCC BAA-1886 / DSM 22777 / Buddy</strain>
    </source>
</reference>
<dbReference type="EMBL" id="CP002541">
    <property type="protein sequence ID" value="ADY13102.1"/>
    <property type="molecule type" value="Genomic_DNA"/>
</dbReference>
<dbReference type="PROSITE" id="PS51196">
    <property type="entry name" value="SECA_MOTOR_DEAD"/>
    <property type="match status" value="1"/>
</dbReference>
<evidence type="ECO:0000256" key="10">
    <source>
        <dbReference type="ARBA" id="ARBA00022840"/>
    </source>
</evidence>
<dbReference type="eggNOG" id="COG0653">
    <property type="taxonomic scope" value="Bacteria"/>
</dbReference>
<dbReference type="PANTHER" id="PTHR30612:SF0">
    <property type="entry name" value="CHLOROPLAST PROTEIN-TRANSPORTING ATPASE"/>
    <property type="match status" value="1"/>
</dbReference>
<dbReference type="HAMAP" id="MF_01382">
    <property type="entry name" value="SecA"/>
    <property type="match status" value="1"/>
</dbReference>
<evidence type="ECO:0000256" key="12">
    <source>
        <dbReference type="ARBA" id="ARBA00022967"/>
    </source>
</evidence>
<evidence type="ECO:0000256" key="9">
    <source>
        <dbReference type="ARBA" id="ARBA00022833"/>
    </source>
</evidence>
<dbReference type="CDD" id="cd18803">
    <property type="entry name" value="SF2_C_secA"/>
    <property type="match status" value="1"/>
</dbReference>
<dbReference type="PROSITE" id="PS51194">
    <property type="entry name" value="HELICASE_CTER"/>
    <property type="match status" value="1"/>
</dbReference>
<organism evidence="21 22">
    <name type="scientific">Sphaerochaeta globosa (strain ATCC BAA-1886 / DSM 22777 / Buddy)</name>
    <name type="common">Spirochaeta sp. (strain Buddy)</name>
    <dbReference type="NCBI Taxonomy" id="158189"/>
    <lineage>
        <taxon>Bacteria</taxon>
        <taxon>Pseudomonadati</taxon>
        <taxon>Spirochaetota</taxon>
        <taxon>Spirochaetia</taxon>
        <taxon>Spirochaetales</taxon>
        <taxon>Sphaerochaetaceae</taxon>
        <taxon>Sphaerochaeta</taxon>
    </lineage>
</organism>
<dbReference type="PRINTS" id="PR00906">
    <property type="entry name" value="SECA"/>
</dbReference>
<keyword evidence="14 15" id="KW-0472">Membrane</keyword>
<dbReference type="NCBIfam" id="TIGR00963">
    <property type="entry name" value="secA"/>
    <property type="match status" value="1"/>
</dbReference>
<evidence type="ECO:0000256" key="2">
    <source>
        <dbReference type="ARBA" id="ARBA00004170"/>
    </source>
</evidence>
<dbReference type="InterPro" id="IPR036266">
    <property type="entry name" value="SecA_Wing/Scaffold_sf"/>
</dbReference>
<dbReference type="GO" id="GO:0017038">
    <property type="term" value="P:protein import"/>
    <property type="evidence" value="ECO:0007669"/>
    <property type="project" value="InterPro"/>
</dbReference>
<evidence type="ECO:0000256" key="8">
    <source>
        <dbReference type="ARBA" id="ARBA00022741"/>
    </source>
</evidence>
<comment type="similarity">
    <text evidence="3 15 16">Belongs to the SecA family.</text>
</comment>
<dbReference type="InterPro" id="IPR011116">
    <property type="entry name" value="SecA_Wing/Scaffold"/>
</dbReference>
<dbReference type="InterPro" id="IPR044722">
    <property type="entry name" value="SecA_SF2_C"/>
</dbReference>